<dbReference type="PROSITE" id="PS50048">
    <property type="entry name" value="ZN2_CY6_FUNGAL_2"/>
    <property type="match status" value="1"/>
</dbReference>
<dbReference type="SUPFAM" id="SSF57701">
    <property type="entry name" value="Zn2/Cys6 DNA-binding domain"/>
    <property type="match status" value="1"/>
</dbReference>
<keyword evidence="1" id="KW-0539">Nucleus</keyword>
<evidence type="ECO:0000313" key="5">
    <source>
        <dbReference type="Proteomes" id="UP001642720"/>
    </source>
</evidence>
<accession>A0ABY2GQL0</accession>
<protein>
    <submittedName>
        <fullName evidence="4">Sterol uptake control protein 2</fullName>
    </submittedName>
</protein>
<dbReference type="PROSITE" id="PS00463">
    <property type="entry name" value="ZN2_CY6_FUNGAL_1"/>
    <property type="match status" value="1"/>
</dbReference>
<dbReference type="PANTHER" id="PTHR47784:SF5">
    <property type="entry name" value="STEROL UPTAKE CONTROL PROTEIN 2"/>
    <property type="match status" value="1"/>
</dbReference>
<keyword evidence="5" id="KW-1185">Reference proteome</keyword>
<dbReference type="Pfam" id="PF00172">
    <property type="entry name" value="Zn_clus"/>
    <property type="match status" value="1"/>
</dbReference>
<feature type="domain" description="Zn(2)-C6 fungal-type" evidence="3">
    <location>
        <begin position="43"/>
        <end position="73"/>
    </location>
</feature>
<dbReference type="EMBL" id="PPTA01000026">
    <property type="protein sequence ID" value="TFA97866.1"/>
    <property type="molecule type" value="Genomic_DNA"/>
</dbReference>
<dbReference type="InterPro" id="IPR053157">
    <property type="entry name" value="Sterol_Uptake_Regulator"/>
</dbReference>
<dbReference type="Proteomes" id="UP001642720">
    <property type="component" value="Unassembled WGS sequence"/>
</dbReference>
<evidence type="ECO:0000256" key="2">
    <source>
        <dbReference type="SAM" id="MobiDB-lite"/>
    </source>
</evidence>
<feature type="compositionally biased region" description="Basic residues" evidence="2">
    <location>
        <begin position="28"/>
        <end position="37"/>
    </location>
</feature>
<dbReference type="GeneID" id="300581917"/>
<evidence type="ECO:0000259" key="3">
    <source>
        <dbReference type="PROSITE" id="PS50048"/>
    </source>
</evidence>
<dbReference type="CDD" id="cd00067">
    <property type="entry name" value="GAL4"/>
    <property type="match status" value="1"/>
</dbReference>
<name>A0ABY2GQL0_9HYPO</name>
<dbReference type="SMART" id="SM00066">
    <property type="entry name" value="GAL4"/>
    <property type="match status" value="1"/>
</dbReference>
<sequence>MTGTTLPLVGGREAKPQQPQMEPQAQPPRKKHAKLFHKKSRTGCQRCRIRRVKCDEARPICSNCTRLDLECGYGPPSTPSASEGDAVKTSTALSVENNLVDSHGILHLPETEARRKLELELFYHYTTETAPTLGAEKSAQDFIGPALCRAALQSDAVLYGLCMLSALHKAYKSNFSEPQHMQHHSTYLNLTLQSHHKHVARLDINNVDYSCMVSSTLRVYAYVQLQRRELEPYTPPIEWLRMSNTSSIVFRKALALIEQNPESLSAKLTLEISHHLDEKRRLEHSSELLHLLRRQEPHELEEEWDDEVYHVYRRTLSCFGWAWEHRFDSHPPPGMSRRIYLFPMIVDAQFVDYVAQRRPRALVILAHYFTLLALHRDFWYVGDAGFREVKAIADEVPLGWHGMLLQPLGILKNPSLLCKISNNR</sequence>
<dbReference type="InterPro" id="IPR001138">
    <property type="entry name" value="Zn2Cys6_DnaBD"/>
</dbReference>
<dbReference type="InterPro" id="IPR036864">
    <property type="entry name" value="Zn2-C6_fun-type_DNA-bd_sf"/>
</dbReference>
<evidence type="ECO:0000313" key="4">
    <source>
        <dbReference type="EMBL" id="TFA97866.1"/>
    </source>
</evidence>
<feature type="region of interest" description="Disordered" evidence="2">
    <location>
        <begin position="1"/>
        <end position="37"/>
    </location>
</feature>
<organism evidence="4 5">
    <name type="scientific">Trichoderma ghanense</name>
    <dbReference type="NCBI Taxonomy" id="65468"/>
    <lineage>
        <taxon>Eukaryota</taxon>
        <taxon>Fungi</taxon>
        <taxon>Dikarya</taxon>
        <taxon>Ascomycota</taxon>
        <taxon>Pezizomycotina</taxon>
        <taxon>Sordariomycetes</taxon>
        <taxon>Hypocreomycetidae</taxon>
        <taxon>Hypocreales</taxon>
        <taxon>Hypocreaceae</taxon>
        <taxon>Trichoderma</taxon>
    </lineage>
</organism>
<proteinExistence type="predicted"/>
<reference evidence="4 5" key="1">
    <citation type="submission" date="2018-01" db="EMBL/GenBank/DDBJ databases">
        <title>Genome characterization of the sugarcane-associated fungus Trichoderma ghanense CCMA-1212 and their application in lignocelulose bioconversion.</title>
        <authorList>
            <person name="Steindorff A.S."/>
            <person name="Mendes T.D."/>
            <person name="Vilela E.S.D."/>
            <person name="Rodrigues D.S."/>
            <person name="Formighieri E.F."/>
            <person name="Melo I.S."/>
            <person name="Favaro L.C.L."/>
        </authorList>
    </citation>
    <scope>NUCLEOTIDE SEQUENCE [LARGE SCALE GENOMIC DNA]</scope>
    <source>
        <strain evidence="4 5">CCMA-1212</strain>
    </source>
</reference>
<comment type="caution">
    <text evidence="4">The sequence shown here is derived from an EMBL/GenBank/DDBJ whole genome shotgun (WGS) entry which is preliminary data.</text>
</comment>
<dbReference type="PANTHER" id="PTHR47784">
    <property type="entry name" value="STEROL UPTAKE CONTROL PROTEIN 2"/>
    <property type="match status" value="1"/>
</dbReference>
<gene>
    <name evidence="4" type="ORF">CCMA1212_010420</name>
</gene>
<dbReference type="Gene3D" id="4.10.240.10">
    <property type="entry name" value="Zn(2)-C6 fungal-type DNA-binding domain"/>
    <property type="match status" value="1"/>
</dbReference>
<evidence type="ECO:0000256" key="1">
    <source>
        <dbReference type="ARBA" id="ARBA00023242"/>
    </source>
</evidence>
<dbReference type="RefSeq" id="XP_073554068.1">
    <property type="nucleotide sequence ID" value="XM_073707467.1"/>
</dbReference>